<dbReference type="Gene3D" id="3.40.50.300">
    <property type="entry name" value="P-loop containing nucleotide triphosphate hydrolases"/>
    <property type="match status" value="1"/>
</dbReference>
<dbReference type="NCBIfam" id="TIGR02729">
    <property type="entry name" value="Obg_CgtA"/>
    <property type="match status" value="1"/>
</dbReference>
<evidence type="ECO:0000256" key="6">
    <source>
        <dbReference type="ARBA" id="ARBA00022842"/>
    </source>
</evidence>
<dbReference type="GO" id="GO:0003924">
    <property type="term" value="F:GTPase activity"/>
    <property type="evidence" value="ECO:0007669"/>
    <property type="project" value="UniProtKB-UniRule"/>
</dbReference>
<keyword evidence="3 8" id="KW-0479">Metal-binding</keyword>
<dbReference type="FunFam" id="2.70.210.12:FF:000001">
    <property type="entry name" value="GTPase Obg"/>
    <property type="match status" value="1"/>
</dbReference>
<dbReference type="GO" id="GO:0043022">
    <property type="term" value="F:ribosome binding"/>
    <property type="evidence" value="ECO:0007669"/>
    <property type="project" value="UniProtKB-ARBA"/>
</dbReference>
<feature type="region of interest" description="Disordered" evidence="9">
    <location>
        <begin position="22"/>
        <end position="43"/>
    </location>
</feature>
<gene>
    <name evidence="12" type="primary">obgE</name>
    <name evidence="8" type="synonym">obg</name>
    <name evidence="12" type="ORF">GKC30_14115</name>
</gene>
<dbReference type="CDD" id="cd01898">
    <property type="entry name" value="Obg"/>
    <property type="match status" value="1"/>
</dbReference>
<reference evidence="12 13" key="1">
    <citation type="submission" date="2019-11" db="EMBL/GenBank/DDBJ databases">
        <title>Pseudodesulfovibrio alkaliphilus, sp. nov., an alkaliphilic sulfate-reducing bacteria from mud volcano of Taman peninsula, Russia.</title>
        <authorList>
            <person name="Frolova A."/>
            <person name="Merkel A.Y."/>
            <person name="Slobodkin A.I."/>
        </authorList>
    </citation>
    <scope>NUCLEOTIDE SEQUENCE [LARGE SCALE GENOMIC DNA]</scope>
    <source>
        <strain evidence="12 13">F-1</strain>
    </source>
</reference>
<evidence type="ECO:0000256" key="2">
    <source>
        <dbReference type="ARBA" id="ARBA00022490"/>
    </source>
</evidence>
<evidence type="ECO:0000256" key="3">
    <source>
        <dbReference type="ARBA" id="ARBA00022723"/>
    </source>
</evidence>
<dbReference type="InterPro" id="IPR006073">
    <property type="entry name" value="GTP-bd"/>
</dbReference>
<keyword evidence="4 8" id="KW-0547">Nucleotide-binding</keyword>
<comment type="subcellular location">
    <subcellularLocation>
        <location evidence="8">Cytoplasm</location>
    </subcellularLocation>
</comment>
<evidence type="ECO:0000313" key="13">
    <source>
        <dbReference type="Proteomes" id="UP000461162"/>
    </source>
</evidence>
<dbReference type="NCBIfam" id="NF008955">
    <property type="entry name" value="PRK12297.1"/>
    <property type="match status" value="1"/>
</dbReference>
<name>A0A7K1KS32_9BACT</name>
<dbReference type="InterPro" id="IPR031167">
    <property type="entry name" value="G_OBG"/>
</dbReference>
<dbReference type="InterPro" id="IPR006169">
    <property type="entry name" value="GTP1_OBG_dom"/>
</dbReference>
<dbReference type="InterPro" id="IPR036726">
    <property type="entry name" value="GTP1_OBG_dom_sf"/>
</dbReference>
<dbReference type="GO" id="GO:0000287">
    <property type="term" value="F:magnesium ion binding"/>
    <property type="evidence" value="ECO:0007669"/>
    <property type="project" value="InterPro"/>
</dbReference>
<feature type="domain" description="OBG-type G" evidence="10">
    <location>
        <begin position="167"/>
        <end position="337"/>
    </location>
</feature>
<comment type="similarity">
    <text evidence="1 8">Belongs to the TRAFAC class OBG-HflX-like GTPase superfamily. OBG GTPase family.</text>
</comment>
<dbReference type="EC" id="3.6.5.-" evidence="8"/>
<proteinExistence type="inferred from homology"/>
<keyword evidence="13" id="KW-1185">Reference proteome</keyword>
<dbReference type="GO" id="GO:0042254">
    <property type="term" value="P:ribosome biogenesis"/>
    <property type="evidence" value="ECO:0007669"/>
    <property type="project" value="UniProtKB-UniRule"/>
</dbReference>
<feature type="binding site" evidence="8">
    <location>
        <begin position="290"/>
        <end position="293"/>
    </location>
    <ligand>
        <name>GTP</name>
        <dbReference type="ChEBI" id="CHEBI:37565"/>
    </ligand>
</feature>
<feature type="domain" description="Obg" evidence="11">
    <location>
        <begin position="1"/>
        <end position="166"/>
    </location>
</feature>
<feature type="binding site" evidence="8">
    <location>
        <begin position="198"/>
        <end position="202"/>
    </location>
    <ligand>
        <name>GTP</name>
        <dbReference type="ChEBI" id="CHEBI:37565"/>
    </ligand>
</feature>
<dbReference type="InterPro" id="IPR014100">
    <property type="entry name" value="GTP-bd_Obg/CgtA"/>
</dbReference>
<evidence type="ECO:0000259" key="11">
    <source>
        <dbReference type="PROSITE" id="PS51883"/>
    </source>
</evidence>
<feature type="binding site" evidence="8">
    <location>
        <position position="200"/>
    </location>
    <ligand>
        <name>Mg(2+)</name>
        <dbReference type="ChEBI" id="CHEBI:18420"/>
    </ligand>
</feature>
<dbReference type="EMBL" id="WODC01000012">
    <property type="protein sequence ID" value="MUM78770.1"/>
    <property type="molecule type" value="Genomic_DNA"/>
</dbReference>
<dbReference type="Gene3D" id="2.70.210.12">
    <property type="entry name" value="GTP1/OBG domain"/>
    <property type="match status" value="1"/>
</dbReference>
<dbReference type="PROSITE" id="PS51710">
    <property type="entry name" value="G_OBG"/>
    <property type="match status" value="1"/>
</dbReference>
<feature type="binding site" evidence="8">
    <location>
        <position position="180"/>
    </location>
    <ligand>
        <name>Mg(2+)</name>
        <dbReference type="ChEBI" id="CHEBI:18420"/>
    </ligand>
</feature>
<protein>
    <recommendedName>
        <fullName evidence="8">GTPase Obg</fullName>
        <ecNumber evidence="8">3.6.5.-</ecNumber>
    </recommendedName>
    <alternativeName>
        <fullName evidence="8">GTP-binding protein Obg</fullName>
    </alternativeName>
</protein>
<dbReference type="Pfam" id="PF01926">
    <property type="entry name" value="MMR_HSR1"/>
    <property type="match status" value="1"/>
</dbReference>
<feature type="compositionally biased region" description="Gly residues" evidence="9">
    <location>
        <begin position="33"/>
        <end position="43"/>
    </location>
</feature>
<keyword evidence="7 8" id="KW-0342">GTP-binding</keyword>
<keyword evidence="5 8" id="KW-0378">Hydrolase</keyword>
<dbReference type="HAMAP" id="MF_01454">
    <property type="entry name" value="GTPase_Obg"/>
    <property type="match status" value="1"/>
</dbReference>
<evidence type="ECO:0000256" key="8">
    <source>
        <dbReference type="HAMAP-Rule" id="MF_01454"/>
    </source>
</evidence>
<dbReference type="GO" id="GO:0005525">
    <property type="term" value="F:GTP binding"/>
    <property type="evidence" value="ECO:0007669"/>
    <property type="project" value="UniProtKB-UniRule"/>
</dbReference>
<dbReference type="PROSITE" id="PS00905">
    <property type="entry name" value="GTP1_OBG"/>
    <property type="match status" value="1"/>
</dbReference>
<dbReference type="NCBIfam" id="NF008956">
    <property type="entry name" value="PRK12299.1"/>
    <property type="match status" value="1"/>
</dbReference>
<dbReference type="Proteomes" id="UP000461162">
    <property type="component" value="Unassembled WGS sequence"/>
</dbReference>
<evidence type="ECO:0000256" key="4">
    <source>
        <dbReference type="ARBA" id="ARBA00022741"/>
    </source>
</evidence>
<evidence type="ECO:0000256" key="7">
    <source>
        <dbReference type="ARBA" id="ARBA00023134"/>
    </source>
</evidence>
<dbReference type="InterPro" id="IPR006074">
    <property type="entry name" value="GTP1-OBG_CS"/>
</dbReference>
<dbReference type="SUPFAM" id="SSF52540">
    <property type="entry name" value="P-loop containing nucleoside triphosphate hydrolases"/>
    <property type="match status" value="1"/>
</dbReference>
<evidence type="ECO:0000259" key="10">
    <source>
        <dbReference type="PROSITE" id="PS51710"/>
    </source>
</evidence>
<dbReference type="PANTHER" id="PTHR11702:SF31">
    <property type="entry name" value="MITOCHONDRIAL RIBOSOME-ASSOCIATED GTPASE 2"/>
    <property type="match status" value="1"/>
</dbReference>
<dbReference type="InterPro" id="IPR045086">
    <property type="entry name" value="OBG_GTPase"/>
</dbReference>
<keyword evidence="2 8" id="KW-0963">Cytoplasm</keyword>
<comment type="subunit">
    <text evidence="8">Monomer.</text>
</comment>
<feature type="binding site" evidence="8">
    <location>
        <begin position="318"/>
        <end position="320"/>
    </location>
    <ligand>
        <name>GTP</name>
        <dbReference type="ChEBI" id="CHEBI:37565"/>
    </ligand>
</feature>
<feature type="binding site" evidence="8">
    <location>
        <begin position="220"/>
        <end position="223"/>
    </location>
    <ligand>
        <name>GTP</name>
        <dbReference type="ChEBI" id="CHEBI:37565"/>
    </ligand>
</feature>
<evidence type="ECO:0000313" key="12">
    <source>
        <dbReference type="EMBL" id="MUM78770.1"/>
    </source>
</evidence>
<dbReference type="PRINTS" id="PR00326">
    <property type="entry name" value="GTP1OBG"/>
</dbReference>
<organism evidence="12 13">
    <name type="scientific">Pseudodesulfovibrio alkaliphilus</name>
    <dbReference type="NCBI Taxonomy" id="2661613"/>
    <lineage>
        <taxon>Bacteria</taxon>
        <taxon>Pseudomonadati</taxon>
        <taxon>Thermodesulfobacteriota</taxon>
        <taxon>Desulfovibrionia</taxon>
        <taxon>Desulfovibrionales</taxon>
        <taxon>Desulfovibrionaceae</taxon>
    </lineage>
</organism>
<dbReference type="PANTHER" id="PTHR11702">
    <property type="entry name" value="DEVELOPMENTALLY REGULATED GTP-BINDING PROTEIN-RELATED"/>
    <property type="match status" value="1"/>
</dbReference>
<evidence type="ECO:0000256" key="5">
    <source>
        <dbReference type="ARBA" id="ARBA00022801"/>
    </source>
</evidence>
<evidence type="ECO:0000256" key="1">
    <source>
        <dbReference type="ARBA" id="ARBA00007699"/>
    </source>
</evidence>
<dbReference type="RefSeq" id="WP_155935618.1">
    <property type="nucleotide sequence ID" value="NZ_WODC01000012.1"/>
</dbReference>
<feature type="binding site" evidence="8">
    <location>
        <begin position="173"/>
        <end position="180"/>
    </location>
    <ligand>
        <name>GTP</name>
        <dbReference type="ChEBI" id="CHEBI:37565"/>
    </ligand>
</feature>
<dbReference type="Pfam" id="PF01018">
    <property type="entry name" value="GTP1_OBG"/>
    <property type="match status" value="1"/>
</dbReference>
<keyword evidence="6 8" id="KW-0460">Magnesium</keyword>
<comment type="caution">
    <text evidence="12">The sequence shown here is derived from an EMBL/GenBank/DDBJ whole genome shotgun (WGS) entry which is preliminary data.</text>
</comment>
<comment type="cofactor">
    <cofactor evidence="8">
        <name>Mg(2+)</name>
        <dbReference type="ChEBI" id="CHEBI:18420"/>
    </cofactor>
</comment>
<dbReference type="PROSITE" id="PS51883">
    <property type="entry name" value="OBG"/>
    <property type="match status" value="1"/>
</dbReference>
<comment type="function">
    <text evidence="8">An essential GTPase which binds GTP, GDP and possibly (p)ppGpp with moderate affinity, with high nucleotide exchange rates and a fairly low GTP hydrolysis rate. Plays a role in control of the cell cycle, stress response, ribosome biogenesis and in those bacteria that undergo differentiation, in morphogenesis control.</text>
</comment>
<accession>A0A7K1KS32</accession>
<dbReference type="GO" id="GO:0005737">
    <property type="term" value="C:cytoplasm"/>
    <property type="evidence" value="ECO:0007669"/>
    <property type="project" value="UniProtKB-SubCell"/>
</dbReference>
<dbReference type="AlphaFoldDB" id="A0A7K1KS32"/>
<sequence length="355" mass="38645">MRFVDEATILVRSGKGGNGCASLHREANMPKGGPDGGDGGRGGDVIFRGTNRLMTLYDFRLHRHYFAKNGQPGMGRDRYGKAAPSLYVDLPVGTLVYEIVEDEDGNTSERLVADLVEDGTEVVICKGGDGGRGNLHFKSSVNRTPRYAEPGWPGEEKQLRLELKILADVGLLGLPNAGKSTFISRISAARPKIAAYPFTTLFPNLGVVENDAFERMVIADIPGLIEGASAGHGLGITFLRHVERTRFLVHLLSVEDMSHDDPADGYAMLNQELREYSPELAARTQIRVINKIDTLTPDQLADLRDKAKASDQPIFLISARTGEGVDALLDEMWRILRTLDSADGSSATPGPEEND</sequence>
<dbReference type="InterPro" id="IPR027417">
    <property type="entry name" value="P-loop_NTPase"/>
</dbReference>
<dbReference type="PIRSF" id="PIRSF002401">
    <property type="entry name" value="GTP_bd_Obg/CgtA"/>
    <property type="match status" value="1"/>
</dbReference>
<dbReference type="SUPFAM" id="SSF82051">
    <property type="entry name" value="Obg GTP-binding protein N-terminal domain"/>
    <property type="match status" value="1"/>
</dbReference>
<evidence type="ECO:0000256" key="9">
    <source>
        <dbReference type="SAM" id="MobiDB-lite"/>
    </source>
</evidence>